<dbReference type="EMBL" id="BNAL01000011">
    <property type="protein sequence ID" value="GHG01135.1"/>
    <property type="molecule type" value="Genomic_DNA"/>
</dbReference>
<dbReference type="Proteomes" id="UP000632154">
    <property type="component" value="Unassembled WGS sequence"/>
</dbReference>
<dbReference type="InterPro" id="IPR036390">
    <property type="entry name" value="WH_DNA-bd_sf"/>
</dbReference>
<comment type="caution">
    <text evidence="2">The sequence shown here is derived from an EMBL/GenBank/DDBJ whole genome shotgun (WGS) entry which is preliminary data.</text>
</comment>
<dbReference type="Gene3D" id="1.10.10.10">
    <property type="entry name" value="Winged helix-like DNA-binding domain superfamily/Winged helix DNA-binding domain"/>
    <property type="match status" value="1"/>
</dbReference>
<dbReference type="InterPro" id="IPR036388">
    <property type="entry name" value="WH-like_DNA-bd_sf"/>
</dbReference>
<reference evidence="3" key="1">
    <citation type="journal article" date="2019" name="Int. J. Syst. Evol. Microbiol.">
        <title>The Global Catalogue of Microorganisms (GCM) 10K type strain sequencing project: providing services to taxonomists for standard genome sequencing and annotation.</title>
        <authorList>
            <consortium name="The Broad Institute Genomics Platform"/>
            <consortium name="The Broad Institute Genome Sequencing Center for Infectious Disease"/>
            <person name="Wu L."/>
            <person name="Ma J."/>
        </authorList>
    </citation>
    <scope>NUCLEOTIDE SEQUENCE [LARGE SCALE GENOMIC DNA]</scope>
    <source>
        <strain evidence="3">CGMCC 1.18439</strain>
    </source>
</reference>
<evidence type="ECO:0000313" key="2">
    <source>
        <dbReference type="EMBL" id="GHG01135.1"/>
    </source>
</evidence>
<evidence type="ECO:0000313" key="3">
    <source>
        <dbReference type="Proteomes" id="UP000632154"/>
    </source>
</evidence>
<dbReference type="SUPFAM" id="SSF46785">
    <property type="entry name" value="Winged helix' DNA-binding domain"/>
    <property type="match status" value="1"/>
</dbReference>
<dbReference type="PROSITE" id="PS50995">
    <property type="entry name" value="HTH_MARR_2"/>
    <property type="match status" value="1"/>
</dbReference>
<dbReference type="SMART" id="SM00347">
    <property type="entry name" value="HTH_MARR"/>
    <property type="match status" value="1"/>
</dbReference>
<sequence length="148" mass="16947">MSNTKKVPTVPEHQAYLALQSSALRLKDEVEHLLKQSGLTVTQFNVLRILRGAQEEALTCSEIASRLLNKDPDVTRLLDRMEKQALIERHRDHKDRRVLLTRLSPEGRRVVDLLDAPMMDLHRQQFGHMPAERVELLVTLLREVAGQG</sequence>
<keyword evidence="3" id="KW-1185">Reference proteome</keyword>
<protein>
    <submittedName>
        <fullName evidence="2">MarR family transcriptional regulator</fullName>
    </submittedName>
</protein>
<dbReference type="PANTHER" id="PTHR33164">
    <property type="entry name" value="TRANSCRIPTIONAL REGULATOR, MARR FAMILY"/>
    <property type="match status" value="1"/>
</dbReference>
<dbReference type="Pfam" id="PF01047">
    <property type="entry name" value="MarR"/>
    <property type="match status" value="1"/>
</dbReference>
<proteinExistence type="predicted"/>
<evidence type="ECO:0000259" key="1">
    <source>
        <dbReference type="PROSITE" id="PS50995"/>
    </source>
</evidence>
<organism evidence="2 3">
    <name type="scientific">Deinococcus piscis</name>
    <dbReference type="NCBI Taxonomy" id="394230"/>
    <lineage>
        <taxon>Bacteria</taxon>
        <taxon>Thermotogati</taxon>
        <taxon>Deinococcota</taxon>
        <taxon>Deinococci</taxon>
        <taxon>Deinococcales</taxon>
        <taxon>Deinococcaceae</taxon>
        <taxon>Deinococcus</taxon>
    </lineage>
</organism>
<dbReference type="InterPro" id="IPR000835">
    <property type="entry name" value="HTH_MarR-typ"/>
</dbReference>
<accession>A0ABQ3K2K0</accession>
<name>A0ABQ3K2K0_9DEIO</name>
<gene>
    <name evidence="2" type="ORF">GCM10017783_11690</name>
</gene>
<dbReference type="PANTHER" id="PTHR33164:SF101">
    <property type="entry name" value="TRANSCRIPTIONAL REPRESSOR MPRA"/>
    <property type="match status" value="1"/>
</dbReference>
<dbReference type="PRINTS" id="PR00598">
    <property type="entry name" value="HTHMARR"/>
</dbReference>
<dbReference type="RefSeq" id="WP_189642737.1">
    <property type="nucleotide sequence ID" value="NZ_BNAL01000011.1"/>
</dbReference>
<dbReference type="InterPro" id="IPR039422">
    <property type="entry name" value="MarR/SlyA-like"/>
</dbReference>
<feature type="domain" description="HTH marR-type" evidence="1">
    <location>
        <begin position="12"/>
        <end position="146"/>
    </location>
</feature>